<dbReference type="GO" id="GO:0015675">
    <property type="term" value="P:nickel cation transport"/>
    <property type="evidence" value="ECO:0007669"/>
    <property type="project" value="InterPro"/>
</dbReference>
<dbReference type="EMBL" id="FOOX01000006">
    <property type="protein sequence ID" value="SFG57628.1"/>
    <property type="molecule type" value="Genomic_DNA"/>
</dbReference>
<dbReference type="Gene3D" id="3.40.190.10">
    <property type="entry name" value="Periplasmic binding protein-like II"/>
    <property type="match status" value="1"/>
</dbReference>
<dbReference type="Proteomes" id="UP000199337">
    <property type="component" value="Unassembled WGS sequence"/>
</dbReference>
<dbReference type="GO" id="GO:0030313">
    <property type="term" value="C:cell envelope"/>
    <property type="evidence" value="ECO:0007669"/>
    <property type="project" value="UniProtKB-SubCell"/>
</dbReference>
<dbReference type="RefSeq" id="WP_165613458.1">
    <property type="nucleotide sequence ID" value="NZ_FOOX01000006.1"/>
</dbReference>
<dbReference type="InterPro" id="IPR000914">
    <property type="entry name" value="SBP_5_dom"/>
</dbReference>
<dbReference type="GO" id="GO:0042597">
    <property type="term" value="C:periplasmic space"/>
    <property type="evidence" value="ECO:0007669"/>
    <property type="project" value="UniProtKB-ARBA"/>
</dbReference>
<dbReference type="PANTHER" id="PTHR30290:SF10">
    <property type="entry name" value="PERIPLASMIC OLIGOPEPTIDE-BINDING PROTEIN-RELATED"/>
    <property type="match status" value="1"/>
</dbReference>
<gene>
    <name evidence="6" type="ORF">SAMN05660649_02067</name>
</gene>
<dbReference type="PIRSF" id="PIRSF002741">
    <property type="entry name" value="MppA"/>
    <property type="match status" value="1"/>
</dbReference>
<accession>A0A1I2SYE1</accession>
<dbReference type="GO" id="GO:0015833">
    <property type="term" value="P:peptide transport"/>
    <property type="evidence" value="ECO:0007669"/>
    <property type="project" value="TreeGrafter"/>
</dbReference>
<dbReference type="SUPFAM" id="SSF53850">
    <property type="entry name" value="Periplasmic binding protein-like II"/>
    <property type="match status" value="1"/>
</dbReference>
<feature type="domain" description="Solute-binding protein family 5" evidence="5">
    <location>
        <begin position="87"/>
        <end position="461"/>
    </location>
</feature>
<dbReference type="STRING" id="341036.SAMN05660649_02067"/>
<evidence type="ECO:0000313" key="7">
    <source>
        <dbReference type="Proteomes" id="UP000199337"/>
    </source>
</evidence>
<evidence type="ECO:0000259" key="5">
    <source>
        <dbReference type="Pfam" id="PF00496"/>
    </source>
</evidence>
<proteinExistence type="inferred from homology"/>
<comment type="subcellular location">
    <subcellularLocation>
        <location evidence="1">Cell envelope</location>
    </subcellularLocation>
</comment>
<protein>
    <submittedName>
        <fullName evidence="6">Peptide/nickel transport system substrate-binding protein</fullName>
    </submittedName>
</protein>
<sequence length="543" mass="61080">MTNQLIKIFAQRPVFLLALLVLLMVFGAGCGGDRQEAEEKTAPDQELVVAVSGDVGVDRLDAASYEGLIQAYPMIYDGLVEYGEKGEILPALAESWDISGDGKVYTFHLRQGVKFSDGTDFNAEAAKFSMERWHGDPANSSLSVSNALKKAEAVDPYTLQLTFDKTYYPFLSELTYPRPVRMISPTAVEPQGDPGGKFIKAVGTGAWMVDSYTRDQQAVLVPNPNYWGKKPSLDRVVLKVVPDPQSRVLALQSGEVDLSGGGMGRIPLESISTIKEQDSLTMETTSSSTSYFLVFNYQNQFLQDLRVRKAINLALNRQTMVDNLLGGVGRPARGLFQFTVPYVTEANNKWYAYDPAQGRDLLQESGYRDQEGDGILEKNGRPLELNLVFQNQEYPEWKTMCEFVQGELKNSGIKVNLQMLESNAYYDALWKNRQYDMIIYRTYSDSWNPHGFLLGLFHQAGEAPAVAWADPGLEKLIDEVMPMMDEKERQAKYDQIFARMYQEAVCVPLYYPDEIFVMNKKVAGFAFGTNSYYPVRWEALQVK</sequence>
<dbReference type="CDD" id="cd08489">
    <property type="entry name" value="PBP2_NikA"/>
    <property type="match status" value="1"/>
</dbReference>
<reference evidence="7" key="1">
    <citation type="submission" date="2016-10" db="EMBL/GenBank/DDBJ databases">
        <authorList>
            <person name="Varghese N."/>
            <person name="Submissions S."/>
        </authorList>
    </citation>
    <scope>NUCLEOTIDE SEQUENCE [LARGE SCALE GENOMIC DNA]</scope>
    <source>
        <strain evidence="7">DSM 17038</strain>
    </source>
</reference>
<dbReference type="AlphaFoldDB" id="A0A1I2SYE1"/>
<dbReference type="GO" id="GO:1904680">
    <property type="term" value="F:peptide transmembrane transporter activity"/>
    <property type="evidence" value="ECO:0007669"/>
    <property type="project" value="TreeGrafter"/>
</dbReference>
<comment type="similarity">
    <text evidence="2">Belongs to the bacterial solute-binding protein 5 family.</text>
</comment>
<keyword evidence="3" id="KW-0813">Transport</keyword>
<evidence type="ECO:0000256" key="3">
    <source>
        <dbReference type="ARBA" id="ARBA00022448"/>
    </source>
</evidence>
<dbReference type="GO" id="GO:0016151">
    <property type="term" value="F:nickel cation binding"/>
    <property type="evidence" value="ECO:0007669"/>
    <property type="project" value="InterPro"/>
</dbReference>
<dbReference type="InterPro" id="IPR011980">
    <property type="entry name" value="CntA-like"/>
</dbReference>
<name>A0A1I2SYE1_9FIRM</name>
<keyword evidence="7" id="KW-1185">Reference proteome</keyword>
<dbReference type="PANTHER" id="PTHR30290">
    <property type="entry name" value="PERIPLASMIC BINDING COMPONENT OF ABC TRANSPORTER"/>
    <property type="match status" value="1"/>
</dbReference>
<evidence type="ECO:0000256" key="2">
    <source>
        <dbReference type="ARBA" id="ARBA00005695"/>
    </source>
</evidence>
<dbReference type="GO" id="GO:0043190">
    <property type="term" value="C:ATP-binding cassette (ABC) transporter complex"/>
    <property type="evidence" value="ECO:0007669"/>
    <property type="project" value="InterPro"/>
</dbReference>
<dbReference type="PROSITE" id="PS51257">
    <property type="entry name" value="PROKAR_LIPOPROTEIN"/>
    <property type="match status" value="1"/>
</dbReference>
<dbReference type="Pfam" id="PF00496">
    <property type="entry name" value="SBP_bac_5"/>
    <property type="match status" value="1"/>
</dbReference>
<keyword evidence="4" id="KW-0732">Signal</keyword>
<evidence type="ECO:0000256" key="1">
    <source>
        <dbReference type="ARBA" id="ARBA00004196"/>
    </source>
</evidence>
<dbReference type="InterPro" id="IPR030678">
    <property type="entry name" value="Peptide/Ni-bd"/>
</dbReference>
<evidence type="ECO:0000313" key="6">
    <source>
        <dbReference type="EMBL" id="SFG57628.1"/>
    </source>
</evidence>
<dbReference type="InterPro" id="IPR039424">
    <property type="entry name" value="SBP_5"/>
</dbReference>
<organism evidence="6 7">
    <name type="scientific">Desulfotruncus arcticus DSM 17038</name>
    <dbReference type="NCBI Taxonomy" id="1121424"/>
    <lineage>
        <taxon>Bacteria</taxon>
        <taxon>Bacillati</taxon>
        <taxon>Bacillota</taxon>
        <taxon>Clostridia</taxon>
        <taxon>Eubacteriales</taxon>
        <taxon>Desulfallaceae</taxon>
        <taxon>Desulfotruncus</taxon>
    </lineage>
</organism>
<dbReference type="GO" id="GO:0020037">
    <property type="term" value="F:heme binding"/>
    <property type="evidence" value="ECO:0007669"/>
    <property type="project" value="InterPro"/>
</dbReference>
<evidence type="ECO:0000256" key="4">
    <source>
        <dbReference type="ARBA" id="ARBA00022729"/>
    </source>
</evidence>
<dbReference type="Gene3D" id="3.10.105.10">
    <property type="entry name" value="Dipeptide-binding Protein, Domain 3"/>
    <property type="match status" value="1"/>
</dbReference>